<comment type="similarity">
    <text evidence="1">Belongs to the LysR transcriptional regulatory family.</text>
</comment>
<feature type="domain" description="HTH lysR-type" evidence="5">
    <location>
        <begin position="1"/>
        <end position="60"/>
    </location>
</feature>
<organism evidence="6 7">
    <name type="scientific">Sinorhizobium meliloti (strain SM11)</name>
    <dbReference type="NCBI Taxonomy" id="707241"/>
    <lineage>
        <taxon>Bacteria</taxon>
        <taxon>Pseudomonadati</taxon>
        <taxon>Pseudomonadota</taxon>
        <taxon>Alphaproteobacteria</taxon>
        <taxon>Hyphomicrobiales</taxon>
        <taxon>Rhizobiaceae</taxon>
        <taxon>Sinorhizobium/Ensifer group</taxon>
        <taxon>Sinorhizobium</taxon>
    </lineage>
</organism>
<protein>
    <submittedName>
        <fullName evidence="6">LysR-family transcriptional regulator</fullName>
    </submittedName>
</protein>
<evidence type="ECO:0000313" key="7">
    <source>
        <dbReference type="Proteomes" id="UP000009045"/>
    </source>
</evidence>
<dbReference type="InterPro" id="IPR036388">
    <property type="entry name" value="WH-like_DNA-bd_sf"/>
</dbReference>
<keyword evidence="6" id="KW-0614">Plasmid</keyword>
<keyword evidence="3" id="KW-0238">DNA-binding</keyword>
<dbReference type="InterPro" id="IPR000847">
    <property type="entry name" value="LysR_HTH_N"/>
</dbReference>
<dbReference type="PANTHER" id="PTHR30537:SF5">
    <property type="entry name" value="HTH-TYPE TRANSCRIPTIONAL ACTIVATOR TTDR-RELATED"/>
    <property type="match status" value="1"/>
</dbReference>
<dbReference type="AlphaFoldDB" id="F7XAP9"/>
<dbReference type="Pfam" id="PF00126">
    <property type="entry name" value="HTH_1"/>
    <property type="match status" value="1"/>
</dbReference>
<dbReference type="EMBL" id="CP001831">
    <property type="protein sequence ID" value="AEH81083.1"/>
    <property type="molecule type" value="Genomic_DNA"/>
</dbReference>
<dbReference type="KEGG" id="smx:SM11_pC0010"/>
<accession>F7XAP9</accession>
<evidence type="ECO:0000256" key="2">
    <source>
        <dbReference type="ARBA" id="ARBA00023015"/>
    </source>
</evidence>
<dbReference type="HOGENOM" id="CLU_2013740_0_0_5"/>
<proteinExistence type="inferred from homology"/>
<dbReference type="GO" id="GO:0003700">
    <property type="term" value="F:DNA-binding transcription factor activity"/>
    <property type="evidence" value="ECO:0007669"/>
    <property type="project" value="InterPro"/>
</dbReference>
<dbReference type="Proteomes" id="UP000009045">
    <property type="component" value="Plasmid pSmeSM11c"/>
</dbReference>
<keyword evidence="4" id="KW-0804">Transcription</keyword>
<name>F7XAP9_SINMM</name>
<sequence length="123" mass="12662">MRASLSELEAVAAVARHGGFRAAARQLGMSSSALSHAIVALEERLAVRLFNRTTRSVVLSAAGEQFLSEIAPDLQQSRMRSSISASIRVGLGKASAQHGAGSCTHAAGAAATRIRPPLSGGRA</sequence>
<dbReference type="SUPFAM" id="SSF46785">
    <property type="entry name" value="Winged helix' DNA-binding domain"/>
    <property type="match status" value="1"/>
</dbReference>
<dbReference type="PRINTS" id="PR00039">
    <property type="entry name" value="HTHLYSR"/>
</dbReference>
<dbReference type="InterPro" id="IPR058163">
    <property type="entry name" value="LysR-type_TF_proteobact-type"/>
</dbReference>
<evidence type="ECO:0000259" key="5">
    <source>
        <dbReference type="PROSITE" id="PS50931"/>
    </source>
</evidence>
<dbReference type="InterPro" id="IPR036390">
    <property type="entry name" value="WH_DNA-bd_sf"/>
</dbReference>
<dbReference type="FunFam" id="1.10.10.10:FF:000001">
    <property type="entry name" value="LysR family transcriptional regulator"/>
    <property type="match status" value="1"/>
</dbReference>
<dbReference type="PANTHER" id="PTHR30537">
    <property type="entry name" value="HTH-TYPE TRANSCRIPTIONAL REGULATOR"/>
    <property type="match status" value="1"/>
</dbReference>
<keyword evidence="2" id="KW-0805">Transcription regulation</keyword>
<dbReference type="GO" id="GO:0003677">
    <property type="term" value="F:DNA binding"/>
    <property type="evidence" value="ECO:0007669"/>
    <property type="project" value="UniProtKB-KW"/>
</dbReference>
<evidence type="ECO:0000256" key="1">
    <source>
        <dbReference type="ARBA" id="ARBA00009437"/>
    </source>
</evidence>
<evidence type="ECO:0000256" key="4">
    <source>
        <dbReference type="ARBA" id="ARBA00023163"/>
    </source>
</evidence>
<evidence type="ECO:0000256" key="3">
    <source>
        <dbReference type="ARBA" id="ARBA00023125"/>
    </source>
</evidence>
<dbReference type="PROSITE" id="PS50931">
    <property type="entry name" value="HTH_LYSR"/>
    <property type="match status" value="1"/>
</dbReference>
<dbReference type="Gene3D" id="1.10.10.10">
    <property type="entry name" value="Winged helix-like DNA-binding domain superfamily/Winged helix DNA-binding domain"/>
    <property type="match status" value="1"/>
</dbReference>
<gene>
    <name evidence="6" type="ordered locus">SM11_pC0010</name>
</gene>
<evidence type="ECO:0000313" key="6">
    <source>
        <dbReference type="EMBL" id="AEH81083.1"/>
    </source>
</evidence>
<reference evidence="6 7" key="1">
    <citation type="journal article" date="2011" name="J. Biotechnol.">
        <title>The complete genome sequence of the dominant Sinorhizobium meliloti field isolate SM11 extends the S. meliloti pan-genome.</title>
        <authorList>
            <person name="Schneiker-Bekel S."/>
            <person name="Wibberg D."/>
            <person name="Bekel T."/>
            <person name="Blom J."/>
            <person name="Linke B."/>
            <person name="Neuweger H."/>
            <person name="Stiens M."/>
            <person name="Vorholter F.J."/>
            <person name="Weidner S."/>
            <person name="Goesmann A."/>
            <person name="Puhler A."/>
            <person name="Schluter A."/>
        </authorList>
    </citation>
    <scope>NUCLEOTIDE SEQUENCE [LARGE SCALE GENOMIC DNA]</scope>
    <source>
        <strain evidence="6 7">SM11</strain>
        <plasmid evidence="7">pSmeSM11c</plasmid>
    </source>
</reference>
<geneLocation type="plasmid" evidence="6 7">
    <name>pSmeSM11c</name>
</geneLocation>